<organism evidence="1 2">
    <name type="scientific">Tanacetum coccineum</name>
    <dbReference type="NCBI Taxonomy" id="301880"/>
    <lineage>
        <taxon>Eukaryota</taxon>
        <taxon>Viridiplantae</taxon>
        <taxon>Streptophyta</taxon>
        <taxon>Embryophyta</taxon>
        <taxon>Tracheophyta</taxon>
        <taxon>Spermatophyta</taxon>
        <taxon>Magnoliopsida</taxon>
        <taxon>eudicotyledons</taxon>
        <taxon>Gunneridae</taxon>
        <taxon>Pentapetalae</taxon>
        <taxon>asterids</taxon>
        <taxon>campanulids</taxon>
        <taxon>Asterales</taxon>
        <taxon>Asteraceae</taxon>
        <taxon>Asteroideae</taxon>
        <taxon>Anthemideae</taxon>
        <taxon>Anthemidinae</taxon>
        <taxon>Tanacetum</taxon>
    </lineage>
</organism>
<sequence length="138" mass="15350">MNSSMCITLIGRDSIYSGNPFSFIGKGIKVYKLTYSLFQGDCFIAFDIKQSFPRLVNLLEVKQHVSTSVKEIDNVQLGIVNQAELKLLPKAFLSFSTVAETETEGLRNSTPQEAISENVNVQDDVKKAEDKSILKTIL</sequence>
<evidence type="ECO:0000313" key="2">
    <source>
        <dbReference type="Proteomes" id="UP001151760"/>
    </source>
</evidence>
<reference evidence="1" key="2">
    <citation type="submission" date="2022-01" db="EMBL/GenBank/DDBJ databases">
        <authorList>
            <person name="Yamashiro T."/>
            <person name="Shiraishi A."/>
            <person name="Satake H."/>
            <person name="Nakayama K."/>
        </authorList>
    </citation>
    <scope>NUCLEOTIDE SEQUENCE</scope>
</reference>
<comment type="caution">
    <text evidence="1">The sequence shown here is derived from an EMBL/GenBank/DDBJ whole genome shotgun (WGS) entry which is preliminary data.</text>
</comment>
<gene>
    <name evidence="1" type="ORF">Tco_0823197</name>
</gene>
<dbReference type="Proteomes" id="UP001151760">
    <property type="component" value="Unassembled WGS sequence"/>
</dbReference>
<dbReference type="EMBL" id="BQNB010012316">
    <property type="protein sequence ID" value="GJT02028.1"/>
    <property type="molecule type" value="Genomic_DNA"/>
</dbReference>
<proteinExistence type="predicted"/>
<evidence type="ECO:0000313" key="1">
    <source>
        <dbReference type="EMBL" id="GJT02028.1"/>
    </source>
</evidence>
<protein>
    <submittedName>
        <fullName evidence="1">Uncharacterized protein</fullName>
    </submittedName>
</protein>
<keyword evidence="2" id="KW-1185">Reference proteome</keyword>
<name>A0ABQ5ALJ7_9ASTR</name>
<reference evidence="1" key="1">
    <citation type="journal article" date="2022" name="Int. J. Mol. Sci.">
        <title>Draft Genome of Tanacetum Coccineum: Genomic Comparison of Closely Related Tanacetum-Family Plants.</title>
        <authorList>
            <person name="Yamashiro T."/>
            <person name="Shiraishi A."/>
            <person name="Nakayama K."/>
            <person name="Satake H."/>
        </authorList>
    </citation>
    <scope>NUCLEOTIDE SEQUENCE</scope>
</reference>
<accession>A0ABQ5ALJ7</accession>